<proteinExistence type="predicted"/>
<name>T1BDC8_9ZZZZ</name>
<reference evidence="1" key="2">
    <citation type="journal article" date="2014" name="ISME J.">
        <title>Microbial stratification in low pH oxic and suboxic macroscopic growths along an acid mine drainage.</title>
        <authorList>
            <person name="Mendez-Garcia C."/>
            <person name="Mesa V."/>
            <person name="Sprenger R.R."/>
            <person name="Richter M."/>
            <person name="Diez M.S."/>
            <person name="Solano J."/>
            <person name="Bargiela R."/>
            <person name="Golyshina O.V."/>
            <person name="Manteca A."/>
            <person name="Ramos J.L."/>
            <person name="Gallego J.R."/>
            <person name="Llorente I."/>
            <person name="Martins Dos Santos V.A."/>
            <person name="Jensen O.N."/>
            <person name="Pelaez A.I."/>
            <person name="Sanchez J."/>
            <person name="Ferrer M."/>
        </authorList>
    </citation>
    <scope>NUCLEOTIDE SEQUENCE</scope>
</reference>
<accession>T1BDC8</accession>
<feature type="non-terminal residue" evidence="1">
    <location>
        <position position="50"/>
    </location>
</feature>
<gene>
    <name evidence="1" type="ORF">B1A_13225</name>
</gene>
<protein>
    <submittedName>
        <fullName evidence="1">Uncharacterized protein</fullName>
    </submittedName>
</protein>
<sequence length="50" mass="5490">MEIYPVTTLGVIVGNRGFFPAHLCVTGRQEVLDVLAKHDIKTVILPADQN</sequence>
<dbReference type="EMBL" id="AUZX01009672">
    <property type="protein sequence ID" value="EQD51054.1"/>
    <property type="molecule type" value="Genomic_DNA"/>
</dbReference>
<organism evidence="1">
    <name type="scientific">mine drainage metagenome</name>
    <dbReference type="NCBI Taxonomy" id="410659"/>
    <lineage>
        <taxon>unclassified sequences</taxon>
        <taxon>metagenomes</taxon>
        <taxon>ecological metagenomes</taxon>
    </lineage>
</organism>
<comment type="caution">
    <text evidence="1">The sequence shown here is derived from an EMBL/GenBank/DDBJ whole genome shotgun (WGS) entry which is preliminary data.</text>
</comment>
<reference evidence="1" key="1">
    <citation type="submission" date="2013-08" db="EMBL/GenBank/DDBJ databases">
        <authorList>
            <person name="Mendez C."/>
            <person name="Richter M."/>
            <person name="Ferrer M."/>
            <person name="Sanchez J."/>
        </authorList>
    </citation>
    <scope>NUCLEOTIDE SEQUENCE</scope>
</reference>
<evidence type="ECO:0000313" key="1">
    <source>
        <dbReference type="EMBL" id="EQD51054.1"/>
    </source>
</evidence>
<dbReference type="AlphaFoldDB" id="T1BDC8"/>